<accession>M2XHS9</accession>
<dbReference type="OrthoDB" id="3782109at2759"/>
<reference evidence="1 2" key="2">
    <citation type="journal article" date="2012" name="PLoS Pathog.">
        <title>Diverse lifestyles and strategies of plant pathogenesis encoded in the genomes of eighteen Dothideomycetes fungi.</title>
        <authorList>
            <person name="Ohm R.A."/>
            <person name="Feau N."/>
            <person name="Henrissat B."/>
            <person name="Schoch C.L."/>
            <person name="Horwitz B.A."/>
            <person name="Barry K.W."/>
            <person name="Condon B.J."/>
            <person name="Copeland A.C."/>
            <person name="Dhillon B."/>
            <person name="Glaser F."/>
            <person name="Hesse C.N."/>
            <person name="Kosti I."/>
            <person name="LaButti K."/>
            <person name="Lindquist E.A."/>
            <person name="Lucas S."/>
            <person name="Salamov A.A."/>
            <person name="Bradshaw R.E."/>
            <person name="Ciuffetti L."/>
            <person name="Hamelin R.C."/>
            <person name="Kema G.H.J."/>
            <person name="Lawrence C."/>
            <person name="Scott J.A."/>
            <person name="Spatafora J.W."/>
            <person name="Turgeon B.G."/>
            <person name="de Wit P.J.G.M."/>
            <person name="Zhong S."/>
            <person name="Goodwin S.B."/>
            <person name="Grigoriev I.V."/>
        </authorList>
    </citation>
    <scope>NUCLEOTIDE SEQUENCE [LARGE SCALE GENOMIC DNA]</scope>
    <source>
        <strain evidence="2">NZE10 / CBS 128990</strain>
    </source>
</reference>
<reference evidence="2" key="1">
    <citation type="journal article" date="2012" name="PLoS Genet.">
        <title>The genomes of the fungal plant pathogens Cladosporium fulvum and Dothistroma septosporum reveal adaptation to different hosts and lifestyles but also signatures of common ancestry.</title>
        <authorList>
            <person name="de Wit P.J.G.M."/>
            <person name="van der Burgt A."/>
            <person name="Oekmen B."/>
            <person name="Stergiopoulos I."/>
            <person name="Abd-Elsalam K.A."/>
            <person name="Aerts A.L."/>
            <person name="Bahkali A.H."/>
            <person name="Beenen H.G."/>
            <person name="Chettri P."/>
            <person name="Cox M.P."/>
            <person name="Datema E."/>
            <person name="de Vries R.P."/>
            <person name="Dhillon B."/>
            <person name="Ganley A.R."/>
            <person name="Griffiths S.A."/>
            <person name="Guo Y."/>
            <person name="Hamelin R.C."/>
            <person name="Henrissat B."/>
            <person name="Kabir M.S."/>
            <person name="Jashni M.K."/>
            <person name="Kema G."/>
            <person name="Klaubauf S."/>
            <person name="Lapidus A."/>
            <person name="Levasseur A."/>
            <person name="Lindquist E."/>
            <person name="Mehrabi R."/>
            <person name="Ohm R.A."/>
            <person name="Owen T.J."/>
            <person name="Salamov A."/>
            <person name="Schwelm A."/>
            <person name="Schijlen E."/>
            <person name="Sun H."/>
            <person name="van den Burg H.A."/>
            <person name="van Ham R.C.H.J."/>
            <person name="Zhang S."/>
            <person name="Goodwin S.B."/>
            <person name="Grigoriev I.V."/>
            <person name="Collemare J."/>
            <person name="Bradshaw R.E."/>
        </authorList>
    </citation>
    <scope>NUCLEOTIDE SEQUENCE [LARGE SCALE GENOMIC DNA]</scope>
    <source>
        <strain evidence="2">NZE10 / CBS 128990</strain>
    </source>
</reference>
<feature type="non-terminal residue" evidence="1">
    <location>
        <position position="1"/>
    </location>
</feature>
<name>M2XHS9_DOTSN</name>
<evidence type="ECO:0000313" key="2">
    <source>
        <dbReference type="Proteomes" id="UP000016933"/>
    </source>
</evidence>
<protein>
    <submittedName>
        <fullName evidence="1">Uncharacterized protein</fullName>
    </submittedName>
</protein>
<dbReference type="STRING" id="675120.M2XHS9"/>
<dbReference type="AlphaFoldDB" id="M2XHS9"/>
<dbReference type="OMA" id="RSRIFTY"/>
<evidence type="ECO:0000313" key="1">
    <source>
        <dbReference type="EMBL" id="EME39012.1"/>
    </source>
</evidence>
<sequence length="62" mass="6639">EGFTPLSDPEDGNVDIVVVTGLGGHALGSFRSADGTKVWPRDFAPNEIPRARFVTYGYDTAV</sequence>
<dbReference type="EMBL" id="KB446546">
    <property type="protein sequence ID" value="EME39012.1"/>
    <property type="molecule type" value="Genomic_DNA"/>
</dbReference>
<dbReference type="Proteomes" id="UP000016933">
    <property type="component" value="Unassembled WGS sequence"/>
</dbReference>
<feature type="non-terminal residue" evidence="1">
    <location>
        <position position="62"/>
    </location>
</feature>
<proteinExistence type="predicted"/>
<gene>
    <name evidence="1" type="ORF">DOTSEDRAFT_116503</name>
</gene>
<organism evidence="1 2">
    <name type="scientific">Dothistroma septosporum (strain NZE10 / CBS 128990)</name>
    <name type="common">Red band needle blight fungus</name>
    <name type="synonym">Mycosphaerella pini</name>
    <dbReference type="NCBI Taxonomy" id="675120"/>
    <lineage>
        <taxon>Eukaryota</taxon>
        <taxon>Fungi</taxon>
        <taxon>Dikarya</taxon>
        <taxon>Ascomycota</taxon>
        <taxon>Pezizomycotina</taxon>
        <taxon>Dothideomycetes</taxon>
        <taxon>Dothideomycetidae</taxon>
        <taxon>Mycosphaerellales</taxon>
        <taxon>Mycosphaerellaceae</taxon>
        <taxon>Dothistroma</taxon>
    </lineage>
</organism>
<dbReference type="eggNOG" id="ENOG502RUPQ">
    <property type="taxonomic scope" value="Eukaryota"/>
</dbReference>
<dbReference type="HOGENOM" id="CLU_2910265_0_0_1"/>
<keyword evidence="2" id="KW-1185">Reference proteome</keyword>